<dbReference type="InterPro" id="IPR011009">
    <property type="entry name" value="Kinase-like_dom_sf"/>
</dbReference>
<dbReference type="Pfam" id="PF01633">
    <property type="entry name" value="Choline_kinase"/>
    <property type="match status" value="1"/>
</dbReference>
<reference evidence="1" key="1">
    <citation type="submission" date="2019-09" db="EMBL/GenBank/DDBJ databases">
        <authorList>
            <person name="Needham M D."/>
        </authorList>
    </citation>
    <scope>NUCLEOTIDE SEQUENCE</scope>
</reference>
<dbReference type="GO" id="GO:0005737">
    <property type="term" value="C:cytoplasm"/>
    <property type="evidence" value="ECO:0007669"/>
    <property type="project" value="TreeGrafter"/>
</dbReference>
<organism evidence="1">
    <name type="scientific">seawater metagenome</name>
    <dbReference type="NCBI Taxonomy" id="1561972"/>
    <lineage>
        <taxon>unclassified sequences</taxon>
        <taxon>metagenomes</taxon>
        <taxon>ecological metagenomes</taxon>
    </lineage>
</organism>
<name>A0A5E8CIW0_9ZZZZ</name>
<dbReference type="Gene3D" id="3.90.1200.10">
    <property type="match status" value="1"/>
</dbReference>
<proteinExistence type="predicted"/>
<keyword evidence="1" id="KW-0418">Kinase</keyword>
<dbReference type="GO" id="GO:0006646">
    <property type="term" value="P:phosphatidylethanolamine biosynthetic process"/>
    <property type="evidence" value="ECO:0007669"/>
    <property type="project" value="TreeGrafter"/>
</dbReference>
<keyword evidence="1" id="KW-0808">Transferase</keyword>
<dbReference type="GO" id="GO:0004305">
    <property type="term" value="F:ethanolamine kinase activity"/>
    <property type="evidence" value="ECO:0007669"/>
    <property type="project" value="TreeGrafter"/>
</dbReference>
<dbReference type="SUPFAM" id="SSF56112">
    <property type="entry name" value="Protein kinase-like (PK-like)"/>
    <property type="match status" value="1"/>
</dbReference>
<protein>
    <submittedName>
        <fullName evidence="1">Choline/ethanolamine kinase</fullName>
    </submittedName>
</protein>
<evidence type="ECO:0000313" key="1">
    <source>
        <dbReference type="EMBL" id="VVU94559.1"/>
    </source>
</evidence>
<dbReference type="EMBL" id="CABVLZ010000001">
    <property type="protein sequence ID" value="VVU94559.1"/>
    <property type="molecule type" value="Genomic_DNA"/>
</dbReference>
<dbReference type="PANTHER" id="PTHR22603:SF66">
    <property type="entry name" value="ETHANOLAMINE KINASE"/>
    <property type="match status" value="1"/>
</dbReference>
<gene>
    <name evidence="1" type="ORF">CPAV1605_284</name>
</gene>
<sequence>MDDIKVLFENKVTKLDSIKKMIGGLSNNMFLINETYVWRVFQNKLSNPNHEIYVMENLPYYEIYYYDSNNICYKFIEGVKKDYENYNKSIKLVIDKMIEINKLGLQSPHFWTCKVPSWFKLLKEEQKKSVEVIYQKINKLLIFDEKDNVFCHNDLIIGNVIFFEEKIFIIDWEFSGINYYYYEIGNLICEYFSNYDIQTYEFDKIDDNIIQVFLGYYKKETSSENIAKVKVGILMSHFVWYLYSLIMKENPIDDSFDYLRFGLERLIQLKKYLK</sequence>
<accession>A0A5E8CIW0</accession>
<dbReference type="AlphaFoldDB" id="A0A5E8CIW0"/>
<dbReference type="PANTHER" id="PTHR22603">
    <property type="entry name" value="CHOLINE/ETHANOALAMINE KINASE"/>
    <property type="match status" value="1"/>
</dbReference>